<evidence type="ECO:0000313" key="9">
    <source>
        <dbReference type="EMBL" id="KAG2199381.1"/>
    </source>
</evidence>
<keyword evidence="4 5" id="KW-0413">Isomerase</keyword>
<sequence>MNTVQGFMGLIVHPGKTYTQIVSAPFRIAMASLGEDVTDEKRTTVTVVVDKKEYVLCTLIANKIEQQALDITFVEGEEITFAVKGDNIVHLTGNYVFSDDEEEMGSEMESEDDESFDEEEFMKNLPEGVTPEEVRALLAQQDMSGSEIESDEEIESEEEEEEEEEEEVPVVVNKKRAAEPVKEETPTKKQKAEAKKAEAKKVEAKKAEAKKVEEPKKKEAKKVEAKKEEAKKVEEPKKEEPKKKEAKKVEEKKKITKLPNGLIIEDVKVGEGASCKSGQRVGMRYIGKLTSGKVFDKNVSGKPFSFLLGRGEVIKGWDIGVAGMKAGGERKLTIPAPLAYGKRGAPPDIPKNATLVFDIKLVSMK</sequence>
<evidence type="ECO:0000256" key="7">
    <source>
        <dbReference type="SAM" id="MobiDB-lite"/>
    </source>
</evidence>
<organism evidence="9 10">
    <name type="scientific">Mucor saturninus</name>
    <dbReference type="NCBI Taxonomy" id="64648"/>
    <lineage>
        <taxon>Eukaryota</taxon>
        <taxon>Fungi</taxon>
        <taxon>Fungi incertae sedis</taxon>
        <taxon>Mucoromycota</taxon>
        <taxon>Mucoromycotina</taxon>
        <taxon>Mucoromycetes</taxon>
        <taxon>Mucorales</taxon>
        <taxon>Mucorineae</taxon>
        <taxon>Mucoraceae</taxon>
        <taxon>Mucor</taxon>
    </lineage>
</organism>
<dbReference type="SUPFAM" id="SSF54534">
    <property type="entry name" value="FKBP-like"/>
    <property type="match status" value="1"/>
</dbReference>
<dbReference type="Gene3D" id="3.10.50.40">
    <property type="match status" value="1"/>
</dbReference>
<name>A0A8H7QXI0_9FUNG</name>
<feature type="compositionally biased region" description="Acidic residues" evidence="7">
    <location>
        <begin position="148"/>
        <end position="168"/>
    </location>
</feature>
<feature type="domain" description="PPIase FKBP-type" evidence="8">
    <location>
        <begin position="278"/>
        <end position="365"/>
    </location>
</feature>
<proteinExistence type="inferred from homology"/>
<comment type="caution">
    <text evidence="9">The sequence shown here is derived from an EMBL/GenBank/DDBJ whole genome shotgun (WGS) entry which is preliminary data.</text>
</comment>
<evidence type="ECO:0000256" key="1">
    <source>
        <dbReference type="ARBA" id="ARBA00000971"/>
    </source>
</evidence>
<dbReference type="AlphaFoldDB" id="A0A8H7QXI0"/>
<keyword evidence="3 5" id="KW-0697">Rotamase</keyword>
<dbReference type="PROSITE" id="PS50059">
    <property type="entry name" value="FKBP_PPIASE"/>
    <property type="match status" value="1"/>
</dbReference>
<dbReference type="Pfam" id="PF17800">
    <property type="entry name" value="NPL"/>
    <property type="match status" value="1"/>
</dbReference>
<dbReference type="InterPro" id="IPR046357">
    <property type="entry name" value="PPIase_dom_sf"/>
</dbReference>
<evidence type="ECO:0000256" key="5">
    <source>
        <dbReference type="PIRNR" id="PIRNR001473"/>
    </source>
</evidence>
<dbReference type="PANTHER" id="PTHR43811">
    <property type="entry name" value="FKBP-TYPE PEPTIDYL-PROLYL CIS-TRANS ISOMERASE FKPA"/>
    <property type="match status" value="1"/>
</dbReference>
<dbReference type="Proteomes" id="UP000603453">
    <property type="component" value="Unassembled WGS sequence"/>
</dbReference>
<dbReference type="GO" id="GO:0000785">
    <property type="term" value="C:chromatin"/>
    <property type="evidence" value="ECO:0007669"/>
    <property type="project" value="TreeGrafter"/>
</dbReference>
<dbReference type="InterPro" id="IPR023566">
    <property type="entry name" value="PPIase_Fpr3/Fpr4-like"/>
</dbReference>
<dbReference type="Pfam" id="PF00254">
    <property type="entry name" value="FKBP_C"/>
    <property type="match status" value="1"/>
</dbReference>
<dbReference type="InterPro" id="IPR001179">
    <property type="entry name" value="PPIase_FKBP_dom"/>
</dbReference>
<dbReference type="GO" id="GO:0003755">
    <property type="term" value="F:peptidyl-prolyl cis-trans isomerase activity"/>
    <property type="evidence" value="ECO:0007669"/>
    <property type="project" value="UniProtKB-KW"/>
</dbReference>
<evidence type="ECO:0000256" key="2">
    <source>
        <dbReference type="ARBA" id="ARBA00007838"/>
    </source>
</evidence>
<dbReference type="Gene3D" id="2.60.120.340">
    <property type="entry name" value="Nucleoplasmin core domain"/>
    <property type="match status" value="1"/>
</dbReference>
<protein>
    <recommendedName>
        <fullName evidence="5">FK506-binding protein</fullName>
        <ecNumber evidence="5">5.2.1.8</ecNumber>
    </recommendedName>
</protein>
<dbReference type="EMBL" id="JAEPRD010000097">
    <property type="protein sequence ID" value="KAG2199381.1"/>
    <property type="molecule type" value="Genomic_DNA"/>
</dbReference>
<gene>
    <name evidence="9" type="ORF">INT47_001563</name>
</gene>
<reference evidence="9" key="1">
    <citation type="submission" date="2020-12" db="EMBL/GenBank/DDBJ databases">
        <title>Metabolic potential, ecology and presence of endohyphal bacteria is reflected in genomic diversity of Mucoromycotina.</title>
        <authorList>
            <person name="Muszewska A."/>
            <person name="Okrasinska A."/>
            <person name="Steczkiewicz K."/>
            <person name="Drgas O."/>
            <person name="Orlowska M."/>
            <person name="Perlinska-Lenart U."/>
            <person name="Aleksandrzak-Piekarczyk T."/>
            <person name="Szatraj K."/>
            <person name="Zielenkiewicz U."/>
            <person name="Pilsyk S."/>
            <person name="Malc E."/>
            <person name="Mieczkowski P."/>
            <person name="Kruszewska J.S."/>
            <person name="Biernat P."/>
            <person name="Pawlowska J."/>
        </authorList>
    </citation>
    <scope>NUCLEOTIDE SEQUENCE</scope>
    <source>
        <strain evidence="9">WA0000017839</strain>
    </source>
</reference>
<feature type="region of interest" description="Disordered" evidence="7">
    <location>
        <begin position="142"/>
        <end position="249"/>
    </location>
</feature>
<feature type="compositionally biased region" description="Basic and acidic residues" evidence="7">
    <location>
        <begin position="176"/>
        <end position="249"/>
    </location>
</feature>
<evidence type="ECO:0000256" key="6">
    <source>
        <dbReference type="PROSITE-ProRule" id="PRU00277"/>
    </source>
</evidence>
<comment type="similarity">
    <text evidence="2">Belongs to the FKBP-type PPIase family. FKBP3/4 subfamily.</text>
</comment>
<comment type="catalytic activity">
    <reaction evidence="1 5 6">
        <text>[protein]-peptidylproline (omega=180) = [protein]-peptidylproline (omega=0)</text>
        <dbReference type="Rhea" id="RHEA:16237"/>
        <dbReference type="Rhea" id="RHEA-COMP:10747"/>
        <dbReference type="Rhea" id="RHEA-COMP:10748"/>
        <dbReference type="ChEBI" id="CHEBI:83833"/>
        <dbReference type="ChEBI" id="CHEBI:83834"/>
        <dbReference type="EC" id="5.2.1.8"/>
    </reaction>
</comment>
<evidence type="ECO:0000313" key="10">
    <source>
        <dbReference type="Proteomes" id="UP000603453"/>
    </source>
</evidence>
<feature type="region of interest" description="Disordered" evidence="7">
    <location>
        <begin position="100"/>
        <end position="121"/>
    </location>
</feature>
<dbReference type="PIRSF" id="PIRSF001473">
    <property type="entry name" value="FK506-bp_FPR3"/>
    <property type="match status" value="1"/>
</dbReference>
<evidence type="ECO:0000256" key="4">
    <source>
        <dbReference type="ARBA" id="ARBA00023235"/>
    </source>
</evidence>
<dbReference type="FunFam" id="3.10.50.40:FF:000006">
    <property type="entry name" value="Peptidyl-prolyl cis-trans isomerase"/>
    <property type="match status" value="1"/>
</dbReference>
<dbReference type="EC" id="5.2.1.8" evidence="5"/>
<dbReference type="GO" id="GO:0005730">
    <property type="term" value="C:nucleolus"/>
    <property type="evidence" value="ECO:0007669"/>
    <property type="project" value="TreeGrafter"/>
</dbReference>
<keyword evidence="10" id="KW-1185">Reference proteome</keyword>
<evidence type="ECO:0000256" key="3">
    <source>
        <dbReference type="ARBA" id="ARBA00023110"/>
    </source>
</evidence>
<accession>A0A8H7QXI0</accession>
<dbReference type="OrthoDB" id="1902587at2759"/>
<evidence type="ECO:0000259" key="8">
    <source>
        <dbReference type="PROSITE" id="PS50059"/>
    </source>
</evidence>
<dbReference type="InterPro" id="IPR041232">
    <property type="entry name" value="NPL"/>
</dbReference>
<dbReference type="PANTHER" id="PTHR43811:SF19">
    <property type="entry name" value="39 KDA FK506-BINDING NUCLEAR PROTEIN"/>
    <property type="match status" value="1"/>
</dbReference>
<feature type="compositionally biased region" description="Acidic residues" evidence="7">
    <location>
        <begin position="100"/>
        <end position="120"/>
    </location>
</feature>